<dbReference type="Proteomes" id="UP001295463">
    <property type="component" value="Chromosome"/>
</dbReference>
<dbReference type="Pfam" id="PF12706">
    <property type="entry name" value="Lactamase_B_2"/>
    <property type="match status" value="1"/>
</dbReference>
<dbReference type="Gene3D" id="3.60.15.10">
    <property type="entry name" value="Ribonuclease Z/Hydroxyacylglutathione hydrolase-like"/>
    <property type="match status" value="1"/>
</dbReference>
<organism evidence="2 3">
    <name type="scientific">Trichlorobacter ammonificans</name>
    <dbReference type="NCBI Taxonomy" id="2916410"/>
    <lineage>
        <taxon>Bacteria</taxon>
        <taxon>Pseudomonadati</taxon>
        <taxon>Thermodesulfobacteriota</taxon>
        <taxon>Desulfuromonadia</taxon>
        <taxon>Geobacterales</taxon>
        <taxon>Geobacteraceae</taxon>
        <taxon>Trichlorobacter</taxon>
    </lineage>
</organism>
<keyword evidence="3" id="KW-1185">Reference proteome</keyword>
<dbReference type="InterPro" id="IPR000396">
    <property type="entry name" value="Pdiesterase2"/>
</dbReference>
<name>A0ABM9D8T4_9BACT</name>
<dbReference type="EMBL" id="OW150024">
    <property type="protein sequence ID" value="CAH2031625.1"/>
    <property type="molecule type" value="Genomic_DNA"/>
</dbReference>
<accession>A0ABM9D8T4</accession>
<evidence type="ECO:0000313" key="2">
    <source>
        <dbReference type="EMBL" id="CAH2031625.1"/>
    </source>
</evidence>
<dbReference type="PANTHER" id="PTHR42663:SF6">
    <property type="entry name" value="HYDROLASE C777.06C-RELATED"/>
    <property type="match status" value="1"/>
</dbReference>
<evidence type="ECO:0000313" key="3">
    <source>
        <dbReference type="Proteomes" id="UP001295463"/>
    </source>
</evidence>
<dbReference type="PANTHER" id="PTHR42663">
    <property type="entry name" value="HYDROLASE C777.06C-RELATED-RELATED"/>
    <property type="match status" value="1"/>
</dbReference>
<dbReference type="InterPro" id="IPR036866">
    <property type="entry name" value="RibonucZ/Hydroxyglut_hydro"/>
</dbReference>
<dbReference type="SUPFAM" id="SSF56281">
    <property type="entry name" value="Metallo-hydrolase/oxidoreductase"/>
    <property type="match status" value="1"/>
</dbReference>
<dbReference type="SMART" id="SM00849">
    <property type="entry name" value="Lactamase_B"/>
    <property type="match status" value="1"/>
</dbReference>
<protein>
    <submittedName>
        <fullName evidence="2">Ribonuclease BN, tRNA processing enzyme</fullName>
    </submittedName>
</protein>
<feature type="domain" description="Metallo-beta-lactamase" evidence="1">
    <location>
        <begin position="17"/>
        <end position="196"/>
    </location>
</feature>
<dbReference type="InterPro" id="IPR001279">
    <property type="entry name" value="Metallo-B-lactamas"/>
</dbReference>
<dbReference type="CDD" id="cd07735">
    <property type="entry name" value="class_II_PDE_MBL-fold"/>
    <property type="match status" value="1"/>
</dbReference>
<dbReference type="PRINTS" id="PR00388">
    <property type="entry name" value="PDIESTERASE2"/>
</dbReference>
<gene>
    <name evidence="2" type="ORF">GEAMG1_1793</name>
</gene>
<evidence type="ECO:0000259" key="1">
    <source>
        <dbReference type="SMART" id="SM00849"/>
    </source>
</evidence>
<proteinExistence type="predicted"/>
<sequence length="252" mass="28412">MRLRILGSAGAEFPDFRPPAFLIDDSLLLDAGTIGSVLTEEEQWQLRHIFITHTHLDHVRGIPALADNIIIKNLQHLVTIYATEQVVTALRNHLMNDIIWPDFTRLPSAEEPVMRYDIIHPGIPVKVNGYTLTAIEVNHTVPAVGYCLEGNGRRLIYTGDTGPTDEIWQYASGADALIVEVSFPNDQQPLALLTKHLCCSLLEKELAKIPVLPKRILITHPKPQYYGQIRREIEMLGIKQVELLRDGTIYDI</sequence>
<reference evidence="2 3" key="1">
    <citation type="submission" date="2022-03" db="EMBL/GenBank/DDBJ databases">
        <authorList>
            <person name="Koch H."/>
        </authorList>
    </citation>
    <scope>NUCLEOTIDE SEQUENCE [LARGE SCALE GENOMIC DNA]</scope>
    <source>
        <strain evidence="2 3">G1</strain>
    </source>
</reference>
<dbReference type="RefSeq" id="WP_305732439.1">
    <property type="nucleotide sequence ID" value="NZ_OW150024.1"/>
</dbReference>